<proteinExistence type="predicted"/>
<protein>
    <submittedName>
        <fullName evidence="1">Uncharacterized protein</fullName>
    </submittedName>
</protein>
<sequence>MLDIEAHKESLESLLTTGQVDHLARFGVWCCIEFTRDESVFEFLAGKSGGTSTQIKDRVLDYLDEVWQGHENTIPLSDIEWVDWDPDEIEMSDEAAAQGATDLLAGLTFLGKWCADHKVKELVSCAEVLINRIDYLGSFGFIDGNVANPVDREIEIQRIFASDLAAGNVTDNDKRKYREWLFGNGNP</sequence>
<dbReference type="KEGG" id="bcen:DM39_4675"/>
<gene>
    <name evidence="1" type="ORF">DM39_4675</name>
</gene>
<accession>A0AAN0VPW5</accession>
<dbReference type="EMBL" id="CP007784">
    <property type="protein sequence ID" value="AIO35566.1"/>
    <property type="molecule type" value="Genomic_DNA"/>
</dbReference>
<evidence type="ECO:0000313" key="1">
    <source>
        <dbReference type="EMBL" id="AIO35566.1"/>
    </source>
</evidence>
<organism evidence="1 2">
    <name type="scientific">Burkholderia cenocepacia</name>
    <dbReference type="NCBI Taxonomy" id="95486"/>
    <lineage>
        <taxon>Bacteria</taxon>
        <taxon>Pseudomonadati</taxon>
        <taxon>Pseudomonadota</taxon>
        <taxon>Betaproteobacteria</taxon>
        <taxon>Burkholderiales</taxon>
        <taxon>Burkholderiaceae</taxon>
        <taxon>Burkholderia</taxon>
        <taxon>Burkholderia cepacia complex</taxon>
    </lineage>
</organism>
<dbReference type="Proteomes" id="UP000029413">
    <property type="component" value="Chromosome 2"/>
</dbReference>
<reference evidence="1 2" key="1">
    <citation type="submission" date="2014-05" db="EMBL/GenBank/DDBJ databases">
        <authorList>
            <person name="Bishop-Lilly K.A."/>
            <person name="Broomall S.M."/>
            <person name="Chain P.S."/>
            <person name="Chertkov O."/>
            <person name="Coyne S.R."/>
            <person name="Daligault H.E."/>
            <person name="Davenport K.W."/>
            <person name="Erkkila T."/>
            <person name="Frey K.G."/>
            <person name="Gibbons H.S."/>
            <person name="Gu W."/>
            <person name="Jaissle J."/>
            <person name="Johnson S.L."/>
            <person name="Koroleva G.I."/>
            <person name="Ladner J.T."/>
            <person name="Lo C.-C."/>
            <person name="Minogue T.D."/>
            <person name="Munk C."/>
            <person name="Palacios G.F."/>
            <person name="Redden C.L."/>
            <person name="Rosenzweig C.N."/>
            <person name="Scholz M.B."/>
            <person name="Teshima H."/>
            <person name="Xu Y."/>
        </authorList>
    </citation>
    <scope>NUCLEOTIDE SEQUENCE [LARGE SCALE GENOMIC DNA]</scope>
    <source>
        <strain evidence="1 2">DDS 22E-1</strain>
    </source>
</reference>
<keyword evidence="2" id="KW-1185">Reference proteome</keyword>
<dbReference type="AlphaFoldDB" id="A0AAN0VPW5"/>
<evidence type="ECO:0000313" key="2">
    <source>
        <dbReference type="Proteomes" id="UP000029413"/>
    </source>
</evidence>
<name>A0AAN0VPW5_9BURK</name>